<dbReference type="InterPro" id="IPR012334">
    <property type="entry name" value="Pectin_lyas_fold"/>
</dbReference>
<dbReference type="EMBL" id="CM007372">
    <property type="protein sequence ID" value="OIW01067.1"/>
    <property type="molecule type" value="Genomic_DNA"/>
</dbReference>
<dbReference type="Gramene" id="OIW01067">
    <property type="protein sequence ID" value="OIW01067"/>
    <property type="gene ID" value="TanjilG_14250"/>
</dbReference>
<organism evidence="10 11">
    <name type="scientific">Lupinus angustifolius</name>
    <name type="common">Narrow-leaved blue lupine</name>
    <dbReference type="NCBI Taxonomy" id="3871"/>
    <lineage>
        <taxon>Eukaryota</taxon>
        <taxon>Viridiplantae</taxon>
        <taxon>Streptophyta</taxon>
        <taxon>Embryophyta</taxon>
        <taxon>Tracheophyta</taxon>
        <taxon>Spermatophyta</taxon>
        <taxon>Magnoliopsida</taxon>
        <taxon>eudicotyledons</taxon>
        <taxon>Gunneridae</taxon>
        <taxon>Pentapetalae</taxon>
        <taxon>rosids</taxon>
        <taxon>fabids</taxon>
        <taxon>Fabales</taxon>
        <taxon>Fabaceae</taxon>
        <taxon>Papilionoideae</taxon>
        <taxon>50 kb inversion clade</taxon>
        <taxon>genistoids sensu lato</taxon>
        <taxon>core genistoids</taxon>
        <taxon>Genisteae</taxon>
        <taxon>Lupinus</taxon>
    </lineage>
</organism>
<evidence type="ECO:0000256" key="4">
    <source>
        <dbReference type="ARBA" id="ARBA00022525"/>
    </source>
</evidence>
<dbReference type="GO" id="GO:0071555">
    <property type="term" value="P:cell wall organization"/>
    <property type="evidence" value="ECO:0007669"/>
    <property type="project" value="UniProtKB-KW"/>
</dbReference>
<evidence type="ECO:0000256" key="6">
    <source>
        <dbReference type="ARBA" id="ARBA00023295"/>
    </source>
</evidence>
<keyword evidence="4" id="KW-0964">Secreted</keyword>
<dbReference type="InterPro" id="IPR011050">
    <property type="entry name" value="Pectin_lyase_fold/virulence"/>
</dbReference>
<keyword evidence="11" id="KW-1185">Reference proteome</keyword>
<gene>
    <name evidence="10" type="ORF">TanjilG_14250</name>
</gene>
<dbReference type="Proteomes" id="UP000188354">
    <property type="component" value="Chromosome LG12"/>
</dbReference>
<name>A0A1J7HKX5_LUPAN</name>
<comment type="subcellular location">
    <subcellularLocation>
        <location evidence="1">Secreted</location>
        <location evidence="1">Cell wall</location>
    </subcellularLocation>
</comment>
<dbReference type="PANTHER" id="PTHR31375">
    <property type="match status" value="1"/>
</dbReference>
<evidence type="ECO:0008006" key="12">
    <source>
        <dbReference type="Google" id="ProtNLM"/>
    </source>
</evidence>
<dbReference type="SUPFAM" id="SSF51126">
    <property type="entry name" value="Pectin lyase-like"/>
    <property type="match status" value="1"/>
</dbReference>
<comment type="similarity">
    <text evidence="2 8">Belongs to the glycosyl hydrolase 28 family.</text>
</comment>
<keyword evidence="5 8" id="KW-0378">Hydrolase</keyword>
<evidence type="ECO:0000256" key="9">
    <source>
        <dbReference type="SAM" id="MobiDB-lite"/>
    </source>
</evidence>
<dbReference type="InterPro" id="IPR000743">
    <property type="entry name" value="Glyco_hydro_28"/>
</dbReference>
<reference evidence="10 11" key="1">
    <citation type="journal article" date="2017" name="Plant Biotechnol. J.">
        <title>A comprehensive draft genome sequence for lupin (Lupinus angustifolius), an emerging health food: insights into plant-microbe interactions and legume evolution.</title>
        <authorList>
            <person name="Hane J.K."/>
            <person name="Ming Y."/>
            <person name="Kamphuis L.G."/>
            <person name="Nelson M.N."/>
            <person name="Garg G."/>
            <person name="Atkins C.A."/>
            <person name="Bayer P.E."/>
            <person name="Bravo A."/>
            <person name="Bringans S."/>
            <person name="Cannon S."/>
            <person name="Edwards D."/>
            <person name="Foley R."/>
            <person name="Gao L.L."/>
            <person name="Harrison M.J."/>
            <person name="Huang W."/>
            <person name="Hurgobin B."/>
            <person name="Li S."/>
            <person name="Liu C.W."/>
            <person name="McGrath A."/>
            <person name="Morahan G."/>
            <person name="Murray J."/>
            <person name="Weller J."/>
            <person name="Jian J."/>
            <person name="Singh K.B."/>
        </authorList>
    </citation>
    <scope>NUCLEOTIDE SEQUENCE [LARGE SCALE GENOMIC DNA]</scope>
    <source>
        <strain evidence="11">cv. Tanjil</strain>
        <tissue evidence="10">Whole plant</tissue>
    </source>
</reference>
<dbReference type="Pfam" id="PF00295">
    <property type="entry name" value="Glyco_hydro_28"/>
    <property type="match status" value="1"/>
</dbReference>
<keyword evidence="3" id="KW-0134">Cell wall</keyword>
<keyword evidence="7" id="KW-0961">Cell wall biogenesis/degradation</keyword>
<protein>
    <recommendedName>
        <fullName evidence="12">Polygalacturonase</fullName>
    </recommendedName>
</protein>
<sequence length="290" mass="32396">MDVKTGVSEIIGLDGTLSSTQFFHTALSFLDKWKRFNLSLPPWIWVQFPKHHFISSHNNVEGYLSLENICFNKFTEEEESNRSSTSKEESNTSHGEEELFDYATLLLGKIVAPTKDQWGEDKTHLITISKVNSLTIDGGGYIEGNGNTCPNTDGYDISNSKNIVFEDSTISVGDDCIAVNRGCSFIYATRIICGPGHGISCNMYELISIGSLGKTKDYETVEEIHVKNCTFKGTTNGARIKTWEGGSGYVRKITYENIILQDSRNPIIINQHYINKISNNGEHPSQKSHH</sequence>
<evidence type="ECO:0000256" key="8">
    <source>
        <dbReference type="RuleBase" id="RU361169"/>
    </source>
</evidence>
<dbReference type="GO" id="GO:0005975">
    <property type="term" value="P:carbohydrate metabolic process"/>
    <property type="evidence" value="ECO:0007669"/>
    <property type="project" value="InterPro"/>
</dbReference>
<evidence type="ECO:0000256" key="7">
    <source>
        <dbReference type="ARBA" id="ARBA00023316"/>
    </source>
</evidence>
<dbReference type="GO" id="GO:0004650">
    <property type="term" value="F:polygalacturonase activity"/>
    <property type="evidence" value="ECO:0007669"/>
    <property type="project" value="InterPro"/>
</dbReference>
<evidence type="ECO:0000313" key="10">
    <source>
        <dbReference type="EMBL" id="OIW01067.1"/>
    </source>
</evidence>
<keyword evidence="6 8" id="KW-0326">Glycosidase</keyword>
<evidence type="ECO:0000256" key="1">
    <source>
        <dbReference type="ARBA" id="ARBA00004191"/>
    </source>
</evidence>
<dbReference type="Gene3D" id="2.160.20.10">
    <property type="entry name" value="Single-stranded right-handed beta-helix, Pectin lyase-like"/>
    <property type="match status" value="1"/>
</dbReference>
<dbReference type="SMART" id="SM00710">
    <property type="entry name" value="PbH1"/>
    <property type="match status" value="3"/>
</dbReference>
<evidence type="ECO:0000313" key="11">
    <source>
        <dbReference type="Proteomes" id="UP000188354"/>
    </source>
</evidence>
<feature type="compositionally biased region" description="Basic and acidic residues" evidence="9">
    <location>
        <begin position="85"/>
        <end position="96"/>
    </location>
</feature>
<dbReference type="AlphaFoldDB" id="A0A1J7HKX5"/>
<evidence type="ECO:0000256" key="2">
    <source>
        <dbReference type="ARBA" id="ARBA00008834"/>
    </source>
</evidence>
<evidence type="ECO:0000256" key="5">
    <source>
        <dbReference type="ARBA" id="ARBA00022801"/>
    </source>
</evidence>
<feature type="region of interest" description="Disordered" evidence="9">
    <location>
        <begin position="77"/>
        <end position="96"/>
    </location>
</feature>
<dbReference type="STRING" id="3871.A0A1J7HKX5"/>
<dbReference type="InterPro" id="IPR006626">
    <property type="entry name" value="PbH1"/>
</dbReference>
<accession>A0A1J7HKX5</accession>
<evidence type="ECO:0000256" key="3">
    <source>
        <dbReference type="ARBA" id="ARBA00022512"/>
    </source>
</evidence>
<proteinExistence type="inferred from homology"/>